<evidence type="ECO:0000256" key="4">
    <source>
        <dbReference type="SAM" id="Phobius"/>
    </source>
</evidence>
<dbReference type="PRINTS" id="PR00038">
    <property type="entry name" value="HTHLUXR"/>
</dbReference>
<keyword evidence="4" id="KW-1133">Transmembrane helix</keyword>
<protein>
    <submittedName>
        <fullName evidence="6">Regulatory protein</fullName>
    </submittedName>
</protein>
<dbReference type="Proteomes" id="UP001295463">
    <property type="component" value="Chromosome"/>
</dbReference>
<name>A0ABM9DAG0_9BACT</name>
<feature type="transmembrane region" description="Helical" evidence="4">
    <location>
        <begin position="82"/>
        <end position="99"/>
    </location>
</feature>
<feature type="transmembrane region" description="Helical" evidence="4">
    <location>
        <begin position="138"/>
        <end position="157"/>
    </location>
</feature>
<feature type="transmembrane region" description="Helical" evidence="4">
    <location>
        <begin position="223"/>
        <end position="240"/>
    </location>
</feature>
<sequence>MCFQASLPFIAFVVWLLAVPMEGFLVTPLGVQHPLLFFLIPQIITLWCIGSVRSRTFMAPLSVAGGGITIGATVLLPHVPGTASLLLGLAGVGSAFLCVRACCYLKRSPSLVTTAALGLAGANVLLFLFTVVPLADSVKFLLAAALLLIPLVADFEIRTDDGNENLPLFLPFVFVFQLVSGLMYGALYGHYARVALFPGIELIFYILAVGSGLAVLRRRHEGLLAIAIVTAMFAFSLYLIPGTVPVNAALFAMQTAAGFLDLYLLALLLSQRDTVRAFGRGLAVACSGIVLGKIIALAVRDVPPLVVAASNLVLTVSILLLYRQMRGEQNLAGQPSAADTETKTLDEAKIAQPEPLARLTLPPGLNKRFSDQEKSVLACIVQGMTFKEAARCLTISESSVKTYMKRIYEKTSVAGKEELLAKLGGGWGETDCERELLHDRSAP</sequence>
<dbReference type="InterPro" id="IPR016032">
    <property type="entry name" value="Sig_transdc_resp-reg_C-effctor"/>
</dbReference>
<accession>A0ABM9DAG0</accession>
<evidence type="ECO:0000256" key="2">
    <source>
        <dbReference type="ARBA" id="ARBA00023125"/>
    </source>
</evidence>
<dbReference type="InterPro" id="IPR000792">
    <property type="entry name" value="Tscrpt_reg_LuxR_C"/>
</dbReference>
<keyword evidence="4" id="KW-0472">Membrane</keyword>
<organism evidence="6 7">
    <name type="scientific">Trichlorobacter ammonificans</name>
    <dbReference type="NCBI Taxonomy" id="2916410"/>
    <lineage>
        <taxon>Bacteria</taxon>
        <taxon>Pseudomonadati</taxon>
        <taxon>Thermodesulfobacteriota</taxon>
        <taxon>Desulfuromonadia</taxon>
        <taxon>Geobacterales</taxon>
        <taxon>Geobacteraceae</taxon>
        <taxon>Trichlorobacter</taxon>
    </lineage>
</organism>
<feature type="transmembrane region" description="Helical" evidence="4">
    <location>
        <begin position="246"/>
        <end position="269"/>
    </location>
</feature>
<keyword evidence="2" id="KW-0238">DNA-binding</keyword>
<gene>
    <name evidence="6" type="ORF">GEAMG1_1786</name>
</gene>
<feature type="transmembrane region" description="Helical" evidence="4">
    <location>
        <begin position="57"/>
        <end position="76"/>
    </location>
</feature>
<dbReference type="InterPro" id="IPR036388">
    <property type="entry name" value="WH-like_DNA-bd_sf"/>
</dbReference>
<feature type="transmembrane region" description="Helical" evidence="4">
    <location>
        <begin position="305"/>
        <end position="322"/>
    </location>
</feature>
<keyword evidence="4" id="KW-0812">Transmembrane</keyword>
<evidence type="ECO:0000256" key="1">
    <source>
        <dbReference type="ARBA" id="ARBA00023015"/>
    </source>
</evidence>
<feature type="transmembrane region" description="Helical" evidence="4">
    <location>
        <begin position="31"/>
        <end position="50"/>
    </location>
</feature>
<evidence type="ECO:0000313" key="7">
    <source>
        <dbReference type="Proteomes" id="UP001295463"/>
    </source>
</evidence>
<dbReference type="SMART" id="SM00421">
    <property type="entry name" value="HTH_LUXR"/>
    <property type="match status" value="1"/>
</dbReference>
<feature type="transmembrane region" description="Helical" evidence="4">
    <location>
        <begin position="169"/>
        <end position="189"/>
    </location>
</feature>
<feature type="transmembrane region" description="Helical" evidence="4">
    <location>
        <begin position="7"/>
        <end position="25"/>
    </location>
</feature>
<dbReference type="SUPFAM" id="SSF46894">
    <property type="entry name" value="C-terminal effector domain of the bipartite response regulators"/>
    <property type="match status" value="1"/>
</dbReference>
<evidence type="ECO:0000259" key="5">
    <source>
        <dbReference type="PROSITE" id="PS50043"/>
    </source>
</evidence>
<dbReference type="CDD" id="cd06170">
    <property type="entry name" value="LuxR_C_like"/>
    <property type="match status" value="1"/>
</dbReference>
<feature type="transmembrane region" description="Helical" evidence="4">
    <location>
        <begin position="281"/>
        <end position="299"/>
    </location>
</feature>
<feature type="transmembrane region" description="Helical" evidence="4">
    <location>
        <begin position="195"/>
        <end position="216"/>
    </location>
</feature>
<dbReference type="PROSITE" id="PS50043">
    <property type="entry name" value="HTH_LUXR_2"/>
    <property type="match status" value="1"/>
</dbReference>
<evidence type="ECO:0000313" key="6">
    <source>
        <dbReference type="EMBL" id="CAH2031618.1"/>
    </source>
</evidence>
<keyword evidence="3" id="KW-0804">Transcription</keyword>
<dbReference type="Pfam" id="PF00196">
    <property type="entry name" value="GerE"/>
    <property type="match status" value="1"/>
</dbReference>
<proteinExistence type="predicted"/>
<keyword evidence="1" id="KW-0805">Transcription regulation</keyword>
<evidence type="ECO:0000256" key="3">
    <source>
        <dbReference type="ARBA" id="ARBA00023163"/>
    </source>
</evidence>
<dbReference type="EMBL" id="OW150024">
    <property type="protein sequence ID" value="CAH2031618.1"/>
    <property type="molecule type" value="Genomic_DNA"/>
</dbReference>
<keyword evidence="7" id="KW-1185">Reference proteome</keyword>
<dbReference type="PANTHER" id="PTHR44688:SF16">
    <property type="entry name" value="DNA-BINDING TRANSCRIPTIONAL ACTIVATOR DEVR_DOSR"/>
    <property type="match status" value="1"/>
</dbReference>
<reference evidence="6 7" key="1">
    <citation type="submission" date="2022-03" db="EMBL/GenBank/DDBJ databases">
        <authorList>
            <person name="Koch H."/>
        </authorList>
    </citation>
    <scope>NUCLEOTIDE SEQUENCE [LARGE SCALE GENOMIC DNA]</scope>
    <source>
        <strain evidence="6 7">G1</strain>
    </source>
</reference>
<dbReference type="RefSeq" id="WP_305732432.1">
    <property type="nucleotide sequence ID" value="NZ_OW150024.1"/>
</dbReference>
<feature type="transmembrane region" description="Helical" evidence="4">
    <location>
        <begin position="111"/>
        <end position="132"/>
    </location>
</feature>
<dbReference type="Gene3D" id="1.10.10.10">
    <property type="entry name" value="Winged helix-like DNA-binding domain superfamily/Winged helix DNA-binding domain"/>
    <property type="match status" value="1"/>
</dbReference>
<feature type="domain" description="HTH luxR-type" evidence="5">
    <location>
        <begin position="362"/>
        <end position="427"/>
    </location>
</feature>
<dbReference type="PANTHER" id="PTHR44688">
    <property type="entry name" value="DNA-BINDING TRANSCRIPTIONAL ACTIVATOR DEVR_DOSR"/>
    <property type="match status" value="1"/>
</dbReference>